<reference evidence="2" key="1">
    <citation type="submission" date="2020-02" db="EMBL/GenBank/DDBJ databases">
        <authorList>
            <person name="Meier V. D."/>
        </authorList>
    </citation>
    <scope>NUCLEOTIDE SEQUENCE</scope>
    <source>
        <strain evidence="2">AVDCRST_MAG70</strain>
    </source>
</reference>
<feature type="region of interest" description="Disordered" evidence="1">
    <location>
        <begin position="1"/>
        <end position="68"/>
    </location>
</feature>
<evidence type="ECO:0000256" key="1">
    <source>
        <dbReference type="SAM" id="MobiDB-lite"/>
    </source>
</evidence>
<dbReference type="EMBL" id="CADCWH010000311">
    <property type="protein sequence ID" value="CAA9564777.1"/>
    <property type="molecule type" value="Genomic_DNA"/>
</dbReference>
<protein>
    <submittedName>
        <fullName evidence="2">Uncharacterized protein</fullName>
    </submittedName>
</protein>
<organism evidence="2">
    <name type="scientific">uncultured Thermomicrobiales bacterium</name>
    <dbReference type="NCBI Taxonomy" id="1645740"/>
    <lineage>
        <taxon>Bacteria</taxon>
        <taxon>Pseudomonadati</taxon>
        <taxon>Thermomicrobiota</taxon>
        <taxon>Thermomicrobia</taxon>
        <taxon>Thermomicrobiales</taxon>
        <taxon>environmental samples</taxon>
    </lineage>
</organism>
<proteinExistence type="predicted"/>
<evidence type="ECO:0000313" key="2">
    <source>
        <dbReference type="EMBL" id="CAA9564777.1"/>
    </source>
</evidence>
<dbReference type="AlphaFoldDB" id="A0A6J4V0U5"/>
<gene>
    <name evidence="2" type="ORF">AVDCRST_MAG70-1946</name>
</gene>
<name>A0A6J4V0U5_9BACT</name>
<accession>A0A6J4V0U5</accession>
<sequence>MRAGADVSQEQASIDEMTERSPGHAMAPAHGGNAISRRRVNGDAVCYGMRPPTRSTAGPQPAQIFRAP</sequence>